<feature type="signal peptide" evidence="1">
    <location>
        <begin position="1"/>
        <end position="25"/>
    </location>
</feature>
<evidence type="ECO:0000313" key="2">
    <source>
        <dbReference type="EMBL" id="PSR34526.1"/>
    </source>
</evidence>
<gene>
    <name evidence="2" type="ORF">C7B46_05210</name>
</gene>
<sequence length="303" mass="33235">MISKRLQGVSLLLALALMMSGCGRAAAPPPPSYPSINVYVEEPSSLASLPLTVAQKLGLYANQHIRVKWVSQPKNASLWVETAGTRYPIVGLVAQKPDAVLVAPRSDPHFRLRSLNHMPVAYSSGVTPWIPIITAIFKAHHVVPSNLDALSIGQMTAVWRDYELPWAIVTLSEWQVLQKEDPKTSVLAWIGGATGPIPAMVIAGKSPLALPFVSAVNLALWYINTSSARVITSLVQTPTIPSTREAKLIRLSQKYQMWPVTVMLPRSLYQRQINLLGVQSLWPSYDLAVNPMVANQAINRLPE</sequence>
<dbReference type="EMBL" id="PXYW01000008">
    <property type="protein sequence ID" value="PSR34526.1"/>
    <property type="molecule type" value="Genomic_DNA"/>
</dbReference>
<evidence type="ECO:0008006" key="4">
    <source>
        <dbReference type="Google" id="ProtNLM"/>
    </source>
</evidence>
<keyword evidence="1" id="KW-0732">Signal</keyword>
<comment type="caution">
    <text evidence="2">The sequence shown here is derived from an EMBL/GenBank/DDBJ whole genome shotgun (WGS) entry which is preliminary data.</text>
</comment>
<proteinExistence type="predicted"/>
<dbReference type="PROSITE" id="PS51257">
    <property type="entry name" value="PROKAR_LIPOPROTEIN"/>
    <property type="match status" value="1"/>
</dbReference>
<accession>A0A2T2XJ67</accession>
<evidence type="ECO:0000313" key="3">
    <source>
        <dbReference type="Proteomes" id="UP000242972"/>
    </source>
</evidence>
<protein>
    <recommendedName>
        <fullName evidence="4">ABC transporter substrate-binding protein</fullName>
    </recommendedName>
</protein>
<dbReference type="Proteomes" id="UP000242972">
    <property type="component" value="Unassembled WGS sequence"/>
</dbReference>
<evidence type="ECO:0000256" key="1">
    <source>
        <dbReference type="SAM" id="SignalP"/>
    </source>
</evidence>
<reference evidence="2 3" key="1">
    <citation type="journal article" date="2014" name="BMC Genomics">
        <title>Comparison of environmental and isolate Sulfobacillus genomes reveals diverse carbon, sulfur, nitrogen, and hydrogen metabolisms.</title>
        <authorList>
            <person name="Justice N.B."/>
            <person name="Norman A."/>
            <person name="Brown C.T."/>
            <person name="Singh A."/>
            <person name="Thomas B.C."/>
            <person name="Banfield J.F."/>
        </authorList>
    </citation>
    <scope>NUCLEOTIDE SEQUENCE [LARGE SCALE GENOMIC DNA]</scope>
    <source>
        <strain evidence="2">AMDSBA4</strain>
    </source>
</reference>
<dbReference type="AlphaFoldDB" id="A0A2T2XJ67"/>
<organism evidence="2 3">
    <name type="scientific">Sulfobacillus benefaciens</name>
    <dbReference type="NCBI Taxonomy" id="453960"/>
    <lineage>
        <taxon>Bacteria</taxon>
        <taxon>Bacillati</taxon>
        <taxon>Bacillota</taxon>
        <taxon>Clostridia</taxon>
        <taxon>Eubacteriales</taxon>
        <taxon>Clostridiales Family XVII. Incertae Sedis</taxon>
        <taxon>Sulfobacillus</taxon>
    </lineage>
</organism>
<feature type="chain" id="PRO_5038489172" description="ABC transporter substrate-binding protein" evidence="1">
    <location>
        <begin position="26"/>
        <end position="303"/>
    </location>
</feature>
<name>A0A2T2XJ67_9FIRM</name>